<keyword evidence="3 5" id="KW-0663">Pyridoxal phosphate</keyword>
<evidence type="ECO:0000256" key="6">
    <source>
        <dbReference type="PIRSR" id="PIRSR600821-50"/>
    </source>
</evidence>
<evidence type="ECO:0000256" key="7">
    <source>
        <dbReference type="PIRSR" id="PIRSR600821-52"/>
    </source>
</evidence>
<dbReference type="AlphaFoldDB" id="A0A149VZL3"/>
<feature type="modified residue" description="N6-(pyridoxal phosphate)lysine" evidence="5 6">
    <location>
        <position position="34"/>
    </location>
</feature>
<dbReference type="InterPro" id="IPR001608">
    <property type="entry name" value="Ala_racemase_N"/>
</dbReference>
<comment type="cofactor">
    <cofactor evidence="2 5 6">
        <name>pyridoxal 5'-phosphate</name>
        <dbReference type="ChEBI" id="CHEBI:597326"/>
    </cofactor>
</comment>
<dbReference type="InterPro" id="IPR009006">
    <property type="entry name" value="Ala_racemase/Decarboxylase_C"/>
</dbReference>
<feature type="domain" description="Alanine racemase C-terminal" evidence="8">
    <location>
        <begin position="233"/>
        <end position="356"/>
    </location>
</feature>
<dbReference type="SMART" id="SM01005">
    <property type="entry name" value="Ala_racemase_C"/>
    <property type="match status" value="1"/>
</dbReference>
<dbReference type="PANTHER" id="PTHR30511">
    <property type="entry name" value="ALANINE RACEMASE"/>
    <property type="match status" value="1"/>
</dbReference>
<dbReference type="GO" id="GO:0030632">
    <property type="term" value="P:D-alanine biosynthetic process"/>
    <property type="evidence" value="ECO:0007669"/>
    <property type="project" value="UniProtKB-UniRule"/>
</dbReference>
<dbReference type="GO" id="GO:0008784">
    <property type="term" value="F:alanine racemase activity"/>
    <property type="evidence" value="ECO:0007669"/>
    <property type="project" value="UniProtKB-UniRule"/>
</dbReference>
<dbReference type="Gene3D" id="2.40.37.10">
    <property type="entry name" value="Lyase, Ornithine Decarboxylase, Chain A, domain 1"/>
    <property type="match status" value="1"/>
</dbReference>
<comment type="catalytic activity">
    <reaction evidence="1 5">
        <text>L-alanine = D-alanine</text>
        <dbReference type="Rhea" id="RHEA:20249"/>
        <dbReference type="ChEBI" id="CHEBI:57416"/>
        <dbReference type="ChEBI" id="CHEBI:57972"/>
        <dbReference type="EC" id="5.1.1.1"/>
    </reaction>
</comment>
<dbReference type="EC" id="5.1.1.1" evidence="5"/>
<dbReference type="EMBL" id="LRRD01000012">
    <property type="protein sequence ID" value="KXW58628.1"/>
    <property type="molecule type" value="Genomic_DNA"/>
</dbReference>
<keyword evidence="10" id="KW-1185">Reference proteome</keyword>
<feature type="active site" description="Proton acceptor; specific for D-alanine" evidence="5">
    <location>
        <position position="34"/>
    </location>
</feature>
<dbReference type="InterPro" id="IPR020622">
    <property type="entry name" value="Ala_racemase_pyridoxalP-BS"/>
</dbReference>
<evidence type="ECO:0000256" key="2">
    <source>
        <dbReference type="ARBA" id="ARBA00001933"/>
    </source>
</evidence>
<evidence type="ECO:0000259" key="8">
    <source>
        <dbReference type="SMART" id="SM01005"/>
    </source>
</evidence>
<dbReference type="Proteomes" id="UP000075653">
    <property type="component" value="Unassembled WGS sequence"/>
</dbReference>
<dbReference type="FunFam" id="3.20.20.10:FF:000002">
    <property type="entry name" value="Alanine racemase"/>
    <property type="match status" value="1"/>
</dbReference>
<dbReference type="Pfam" id="PF01168">
    <property type="entry name" value="Ala_racemase_N"/>
    <property type="match status" value="1"/>
</dbReference>
<comment type="pathway">
    <text evidence="5">Amino-acid biosynthesis; D-alanine biosynthesis; D-alanine from L-alanine: step 1/1.</text>
</comment>
<dbReference type="SUPFAM" id="SSF51419">
    <property type="entry name" value="PLP-binding barrel"/>
    <property type="match status" value="1"/>
</dbReference>
<dbReference type="PRINTS" id="PR00992">
    <property type="entry name" value="ALARACEMASE"/>
</dbReference>
<dbReference type="GO" id="GO:0005829">
    <property type="term" value="C:cytosol"/>
    <property type="evidence" value="ECO:0007669"/>
    <property type="project" value="TreeGrafter"/>
</dbReference>
<name>A0A149VZL3_9PROT</name>
<dbReference type="HAMAP" id="MF_01201">
    <property type="entry name" value="Ala_racemase"/>
    <property type="match status" value="1"/>
</dbReference>
<proteinExistence type="inferred from homology"/>
<feature type="active site" description="Proton acceptor; specific for L-alanine" evidence="5">
    <location>
        <position position="254"/>
    </location>
</feature>
<dbReference type="SUPFAM" id="SSF50621">
    <property type="entry name" value="Alanine racemase C-terminal domain-like"/>
    <property type="match status" value="1"/>
</dbReference>
<sequence length="357" mass="38422">MSRPTSIHVNLERLCENFRCARRLHGGSLLAVVKANAYGHGAVTCARALAPQAEGFAVATLEEGAELRAAGITQPVVLLEGIFSAADLEQVRHQALTAVLHQPWQVQLQLEQEVSPVGGFWLKFDSGMHRLGLNESDLRRAVDQLRRKFPGVAVTVMTHFAHADGVHPGVLDPALTLFRQATQGLSVQTSLANSGAILGYPEARGDWGRPGLMLYGLDPAAPGQPVRAGLRPVMSLRSRIMVERWVKTGDSVGYGGLFQARRPSRIGVIPCGYADGYPRTAPQGTWVGAGEDFVPLAGRVSMDMLTVDLTDAPRVTVGTEVELWGDQVSISTLAHCCGTLAYELVCRAQRAVRCTEG</sequence>
<protein>
    <recommendedName>
        <fullName evidence="5">Alanine racemase</fullName>
        <ecNumber evidence="5">5.1.1.1</ecNumber>
    </recommendedName>
</protein>
<comment type="similarity">
    <text evidence="5">Belongs to the alanine racemase family.</text>
</comment>
<evidence type="ECO:0000256" key="4">
    <source>
        <dbReference type="ARBA" id="ARBA00023235"/>
    </source>
</evidence>
<comment type="function">
    <text evidence="5">Catalyzes the interconversion of L-alanine and D-alanine. May also act on other amino acids.</text>
</comment>
<dbReference type="UniPathway" id="UPA00042">
    <property type="reaction ID" value="UER00497"/>
</dbReference>
<comment type="caution">
    <text evidence="9">The sequence shown here is derived from an EMBL/GenBank/DDBJ whole genome shotgun (WGS) entry which is preliminary data.</text>
</comment>
<accession>A0A149VZL3</accession>
<dbReference type="PROSITE" id="PS00395">
    <property type="entry name" value="ALANINE_RACEMASE"/>
    <property type="match status" value="1"/>
</dbReference>
<evidence type="ECO:0000256" key="5">
    <source>
        <dbReference type="HAMAP-Rule" id="MF_01201"/>
    </source>
</evidence>
<evidence type="ECO:0000256" key="3">
    <source>
        <dbReference type="ARBA" id="ARBA00022898"/>
    </source>
</evidence>
<feature type="binding site" evidence="5 7">
    <location>
        <position position="130"/>
    </location>
    <ligand>
        <name>substrate</name>
    </ligand>
</feature>
<evidence type="ECO:0000313" key="9">
    <source>
        <dbReference type="EMBL" id="KXW58628.1"/>
    </source>
</evidence>
<dbReference type="STRING" id="1789004.FEMY_08060"/>
<dbReference type="NCBIfam" id="TIGR00492">
    <property type="entry name" value="alr"/>
    <property type="match status" value="1"/>
</dbReference>
<keyword evidence="4 5" id="KW-0413">Isomerase</keyword>
<evidence type="ECO:0000256" key="1">
    <source>
        <dbReference type="ARBA" id="ARBA00000316"/>
    </source>
</evidence>
<dbReference type="InterPro" id="IPR029066">
    <property type="entry name" value="PLP-binding_barrel"/>
</dbReference>
<dbReference type="InterPro" id="IPR000821">
    <property type="entry name" value="Ala_racemase"/>
</dbReference>
<dbReference type="GO" id="GO:0030170">
    <property type="term" value="F:pyridoxal phosphate binding"/>
    <property type="evidence" value="ECO:0007669"/>
    <property type="project" value="UniProtKB-UniRule"/>
</dbReference>
<dbReference type="InterPro" id="IPR011079">
    <property type="entry name" value="Ala_racemase_C"/>
</dbReference>
<organism evidence="9 10">
    <name type="scientific">Ferrovum myxofaciens</name>
    <dbReference type="NCBI Taxonomy" id="416213"/>
    <lineage>
        <taxon>Bacteria</taxon>
        <taxon>Pseudomonadati</taxon>
        <taxon>Pseudomonadota</taxon>
        <taxon>Betaproteobacteria</taxon>
        <taxon>Ferrovales</taxon>
        <taxon>Ferrovaceae</taxon>
        <taxon>Ferrovum</taxon>
    </lineage>
</organism>
<dbReference type="RefSeq" id="WP_062187729.1">
    <property type="nucleotide sequence ID" value="NZ_LRRD01000012.1"/>
</dbReference>
<gene>
    <name evidence="9" type="primary">alr</name>
    <name evidence="9" type="ORF">FEMY_08060</name>
</gene>
<dbReference type="PANTHER" id="PTHR30511:SF0">
    <property type="entry name" value="ALANINE RACEMASE, CATABOLIC-RELATED"/>
    <property type="match status" value="1"/>
</dbReference>
<evidence type="ECO:0000313" key="10">
    <source>
        <dbReference type="Proteomes" id="UP000075653"/>
    </source>
</evidence>
<dbReference type="Pfam" id="PF00842">
    <property type="entry name" value="Ala_racemase_C"/>
    <property type="match status" value="1"/>
</dbReference>
<dbReference type="PATRIC" id="fig|1789004.3.peg.815"/>
<feature type="binding site" evidence="5 7">
    <location>
        <position position="302"/>
    </location>
    <ligand>
        <name>substrate</name>
    </ligand>
</feature>
<dbReference type="Gene3D" id="3.20.20.10">
    <property type="entry name" value="Alanine racemase"/>
    <property type="match status" value="1"/>
</dbReference>
<reference evidence="9 10" key="1">
    <citation type="submission" date="2016-01" db="EMBL/GenBank/DDBJ databases">
        <title>Genome sequence of the acidophilic iron oxidising Ferrovum strain Z-31.</title>
        <authorList>
            <person name="Poehlein A."/>
            <person name="Ullrich S.R."/>
            <person name="Schloemann M."/>
            <person name="Muehling M."/>
            <person name="Daniel R."/>
        </authorList>
    </citation>
    <scope>NUCLEOTIDE SEQUENCE [LARGE SCALE GENOMIC DNA]</scope>
    <source>
        <strain evidence="9 10">Z-31</strain>
    </source>
</reference>